<dbReference type="SMART" id="SM00100">
    <property type="entry name" value="cNMP"/>
    <property type="match status" value="1"/>
</dbReference>
<reference evidence="5" key="1">
    <citation type="journal article" date="2019" name="Int. J. Syst. Evol. Microbiol.">
        <title>The Global Catalogue of Microorganisms (GCM) 10K type strain sequencing project: providing services to taxonomists for standard genome sequencing and annotation.</title>
        <authorList>
            <consortium name="The Broad Institute Genomics Platform"/>
            <consortium name="The Broad Institute Genome Sequencing Center for Infectious Disease"/>
            <person name="Wu L."/>
            <person name="Ma J."/>
        </authorList>
    </citation>
    <scope>NUCLEOTIDE SEQUENCE [LARGE SCALE GENOMIC DNA]</scope>
    <source>
        <strain evidence="5">JCM 9371</strain>
    </source>
</reference>
<feature type="domain" description="Guanylate cyclase" evidence="3">
    <location>
        <begin position="413"/>
        <end position="535"/>
    </location>
</feature>
<comment type="caution">
    <text evidence="4">The sequence shown here is derived from an EMBL/GenBank/DDBJ whole genome shotgun (WGS) entry which is preliminary data.</text>
</comment>
<gene>
    <name evidence="4" type="ORF">ACFQZM_07555</name>
</gene>
<dbReference type="InterPro" id="IPR018490">
    <property type="entry name" value="cNMP-bd_dom_sf"/>
</dbReference>
<dbReference type="Gene3D" id="3.30.70.1230">
    <property type="entry name" value="Nucleotide cyclase"/>
    <property type="match status" value="1"/>
</dbReference>
<dbReference type="InterPro" id="IPR014710">
    <property type="entry name" value="RmlC-like_jellyroll"/>
</dbReference>
<accession>A0ABW2XEA9</accession>
<dbReference type="Gene3D" id="2.60.120.10">
    <property type="entry name" value="Jelly Rolls"/>
    <property type="match status" value="1"/>
</dbReference>
<sequence>MTDREHRHDPDLLVPAALASGSPAALTPGASGALSERGFWQALTSVEQDALVASADEVEYPIGDVLWREGQTADHVLVILSGWIRVCVERDGSERIIAFRGPGDIIGERAALLLRQRSATIVAMDTVRALRMSTQEFAAYLSDQPRVLAVLEREMYDRLTEQANGAPPAQTYGVPSARLSGRAYGAPLAGQAYGASSAPLSEQAYGASSAPLSEQAYGAPLSGQAYGSSSAPLSEQAYGVPSVSENPPGQAPVAPGFPSPAAPPHTPPGQSATVLPATPYEPSPYVMPSYPVMHPYGPAAQYGPPQRYAGAPPHTTNPHTTNPYATNPYNPYTAQPYTWHPSNPYAGLPPYSTELSSDATWPPHPAASPYHAVVPQHTVPMASGAEPFQQDGTMRHGSAAVGAGPSWAGQNCSILFTDIAGFSDAVHRDDTDRLAVRSAMYGFLRDAFRASRVPWDACHREDRGDGALIVVPPGVPTAAVIDPMIARLAALLRRHNRRSSRAVRIQLRVALHVGPVMPDAEGVAGWPVIHTARLLEARPLKERLAATGADLGFIASSFVYDSVIAHSPGYVDAADYEPVRCRVKESDVRGWMHLLGAPVHPAC</sequence>
<feature type="region of interest" description="Disordered" evidence="1">
    <location>
        <begin position="221"/>
        <end position="276"/>
    </location>
</feature>
<dbReference type="CDD" id="cd00038">
    <property type="entry name" value="CAP_ED"/>
    <property type="match status" value="1"/>
</dbReference>
<keyword evidence="5" id="KW-1185">Reference proteome</keyword>
<dbReference type="InterPro" id="IPR000595">
    <property type="entry name" value="cNMP-bd_dom"/>
</dbReference>
<dbReference type="InterPro" id="IPR001054">
    <property type="entry name" value="A/G_cyclase"/>
</dbReference>
<protein>
    <submittedName>
        <fullName evidence="4">Cyclic nucleotide-binding domain-containing protein</fullName>
    </submittedName>
</protein>
<organism evidence="4 5">
    <name type="scientific">Actinomadura fibrosa</name>
    <dbReference type="NCBI Taxonomy" id="111802"/>
    <lineage>
        <taxon>Bacteria</taxon>
        <taxon>Bacillati</taxon>
        <taxon>Actinomycetota</taxon>
        <taxon>Actinomycetes</taxon>
        <taxon>Streptosporangiales</taxon>
        <taxon>Thermomonosporaceae</taxon>
        <taxon>Actinomadura</taxon>
    </lineage>
</organism>
<dbReference type="PANTHER" id="PTHR24567">
    <property type="entry name" value="CRP FAMILY TRANSCRIPTIONAL REGULATORY PROTEIN"/>
    <property type="match status" value="1"/>
</dbReference>
<feature type="domain" description="Cyclic nucleotide-binding" evidence="2">
    <location>
        <begin position="39"/>
        <end position="158"/>
    </location>
</feature>
<dbReference type="Pfam" id="PF00027">
    <property type="entry name" value="cNMP_binding"/>
    <property type="match status" value="1"/>
</dbReference>
<evidence type="ECO:0000313" key="4">
    <source>
        <dbReference type="EMBL" id="MFD0684344.1"/>
    </source>
</evidence>
<proteinExistence type="predicted"/>
<dbReference type="RefSeq" id="WP_165502784.1">
    <property type="nucleotide sequence ID" value="NZ_CAACUY010000020.1"/>
</dbReference>
<name>A0ABW2XEA9_9ACTN</name>
<feature type="compositionally biased region" description="Pro residues" evidence="1">
    <location>
        <begin position="255"/>
        <end position="267"/>
    </location>
</feature>
<dbReference type="PANTHER" id="PTHR24567:SF74">
    <property type="entry name" value="HTH-TYPE TRANSCRIPTIONAL REGULATOR ARCR"/>
    <property type="match status" value="1"/>
</dbReference>
<dbReference type="SUPFAM" id="SSF51206">
    <property type="entry name" value="cAMP-binding domain-like"/>
    <property type="match status" value="1"/>
</dbReference>
<evidence type="ECO:0000259" key="3">
    <source>
        <dbReference type="PROSITE" id="PS50125"/>
    </source>
</evidence>
<dbReference type="PROSITE" id="PS50125">
    <property type="entry name" value="GUANYLATE_CYCLASE_2"/>
    <property type="match status" value="1"/>
</dbReference>
<dbReference type="InterPro" id="IPR050397">
    <property type="entry name" value="Env_Response_Regulators"/>
</dbReference>
<evidence type="ECO:0000259" key="2">
    <source>
        <dbReference type="PROSITE" id="PS50042"/>
    </source>
</evidence>
<dbReference type="EMBL" id="JBHTGP010000003">
    <property type="protein sequence ID" value="MFD0684344.1"/>
    <property type="molecule type" value="Genomic_DNA"/>
</dbReference>
<dbReference type="SUPFAM" id="SSF55073">
    <property type="entry name" value="Nucleotide cyclase"/>
    <property type="match status" value="1"/>
</dbReference>
<dbReference type="PROSITE" id="PS50042">
    <property type="entry name" value="CNMP_BINDING_3"/>
    <property type="match status" value="1"/>
</dbReference>
<dbReference type="InterPro" id="IPR029787">
    <property type="entry name" value="Nucleotide_cyclase"/>
</dbReference>
<dbReference type="Proteomes" id="UP001597063">
    <property type="component" value="Unassembled WGS sequence"/>
</dbReference>
<evidence type="ECO:0000256" key="1">
    <source>
        <dbReference type="SAM" id="MobiDB-lite"/>
    </source>
</evidence>
<evidence type="ECO:0000313" key="5">
    <source>
        <dbReference type="Proteomes" id="UP001597063"/>
    </source>
</evidence>